<gene>
    <name evidence="5" type="ORF">SAMN04489724_4243</name>
</gene>
<evidence type="ECO:0000313" key="6">
    <source>
        <dbReference type="Proteomes" id="UP000199673"/>
    </source>
</evidence>
<sequence length="244" mass="27906">MKRLLRTLTILLLIIISSSCSSNLQEAQQLFNDEQYEEAISNLNQYLFFTVTDVKALHLRARCYEELGEIEKSKSDYERIIDIDKEYAQAYGGLAKLHFEEKDYENAENLILRAATLDPEDFDIMYLLGRTMLMNGKFKKAEEFLRKAADLNPDYAQTYYYTGMALAYQGDALGCAASFNSYVSREPNNMVGRYNRGFALMNAGFMKWAIEDFDAVLKQNPDHTEALAKKEICMKYLGLSASAN</sequence>
<evidence type="ECO:0000313" key="5">
    <source>
        <dbReference type="EMBL" id="SFU13552.1"/>
    </source>
</evidence>
<feature type="signal peptide" evidence="4">
    <location>
        <begin position="1"/>
        <end position="22"/>
    </location>
</feature>
<evidence type="ECO:0000256" key="2">
    <source>
        <dbReference type="ARBA" id="ARBA00022803"/>
    </source>
</evidence>
<feature type="repeat" description="TPR" evidence="3">
    <location>
        <begin position="88"/>
        <end position="121"/>
    </location>
</feature>
<dbReference type="Gene3D" id="1.25.40.10">
    <property type="entry name" value="Tetratricopeptide repeat domain"/>
    <property type="match status" value="2"/>
</dbReference>
<dbReference type="PANTHER" id="PTHR44858">
    <property type="entry name" value="TETRATRICOPEPTIDE REPEAT PROTEIN 6"/>
    <property type="match status" value="1"/>
</dbReference>
<name>A0A1I7DPG2_9BACT</name>
<dbReference type="InterPro" id="IPR050498">
    <property type="entry name" value="Ycf3"/>
</dbReference>
<keyword evidence="2 3" id="KW-0802">TPR repeat</keyword>
<protein>
    <submittedName>
        <fullName evidence="5">Tetratricopeptide repeat-containing protein</fullName>
    </submittedName>
</protein>
<feature type="repeat" description="TPR" evidence="3">
    <location>
        <begin position="122"/>
        <end position="155"/>
    </location>
</feature>
<evidence type="ECO:0000256" key="3">
    <source>
        <dbReference type="PROSITE-ProRule" id="PRU00339"/>
    </source>
</evidence>
<dbReference type="OrthoDB" id="1253698at2"/>
<dbReference type="PROSITE" id="PS50005">
    <property type="entry name" value="TPR"/>
    <property type="match status" value="2"/>
</dbReference>
<keyword evidence="6" id="KW-1185">Reference proteome</keyword>
<evidence type="ECO:0000256" key="4">
    <source>
        <dbReference type="SAM" id="SignalP"/>
    </source>
</evidence>
<keyword evidence="4" id="KW-0732">Signal</keyword>
<proteinExistence type="predicted"/>
<dbReference type="PANTHER" id="PTHR44858:SF1">
    <property type="entry name" value="UDP-N-ACETYLGLUCOSAMINE--PEPTIDE N-ACETYLGLUCOSAMINYLTRANSFERASE SPINDLY-RELATED"/>
    <property type="match status" value="1"/>
</dbReference>
<reference evidence="6" key="1">
    <citation type="submission" date="2016-10" db="EMBL/GenBank/DDBJ databases">
        <authorList>
            <person name="Varghese N."/>
            <person name="Submissions S."/>
        </authorList>
    </citation>
    <scope>NUCLEOTIDE SEQUENCE [LARGE SCALE GENOMIC DNA]</scope>
    <source>
        <strain evidence="6">DSM 23445</strain>
    </source>
</reference>
<dbReference type="EMBL" id="FPBF01000007">
    <property type="protein sequence ID" value="SFU13552.1"/>
    <property type="molecule type" value="Genomic_DNA"/>
</dbReference>
<dbReference type="STRING" id="305507.SAMN04489724_4243"/>
<keyword evidence="1" id="KW-0677">Repeat</keyword>
<dbReference type="AlphaFoldDB" id="A0A1I7DPG2"/>
<dbReference type="Pfam" id="PF14559">
    <property type="entry name" value="TPR_19"/>
    <property type="match status" value="1"/>
</dbReference>
<accession>A0A1I7DPG2</accession>
<feature type="chain" id="PRO_5011527827" evidence="4">
    <location>
        <begin position="23"/>
        <end position="244"/>
    </location>
</feature>
<organism evidence="5 6">
    <name type="scientific">Algoriphagus locisalis</name>
    <dbReference type="NCBI Taxonomy" id="305507"/>
    <lineage>
        <taxon>Bacteria</taxon>
        <taxon>Pseudomonadati</taxon>
        <taxon>Bacteroidota</taxon>
        <taxon>Cytophagia</taxon>
        <taxon>Cytophagales</taxon>
        <taxon>Cyclobacteriaceae</taxon>
        <taxon>Algoriphagus</taxon>
    </lineage>
</organism>
<dbReference type="RefSeq" id="WP_091697058.1">
    <property type="nucleotide sequence ID" value="NZ_FPBF01000007.1"/>
</dbReference>
<evidence type="ECO:0000256" key="1">
    <source>
        <dbReference type="ARBA" id="ARBA00022737"/>
    </source>
</evidence>
<dbReference type="Proteomes" id="UP000199673">
    <property type="component" value="Unassembled WGS sequence"/>
</dbReference>
<dbReference type="InterPro" id="IPR019734">
    <property type="entry name" value="TPR_rpt"/>
</dbReference>
<dbReference type="Pfam" id="PF13181">
    <property type="entry name" value="TPR_8"/>
    <property type="match status" value="1"/>
</dbReference>
<dbReference type="InterPro" id="IPR011990">
    <property type="entry name" value="TPR-like_helical_dom_sf"/>
</dbReference>
<dbReference type="SMART" id="SM00028">
    <property type="entry name" value="TPR"/>
    <property type="match status" value="5"/>
</dbReference>
<dbReference type="PROSITE" id="PS51257">
    <property type="entry name" value="PROKAR_LIPOPROTEIN"/>
    <property type="match status" value="1"/>
</dbReference>
<dbReference type="SUPFAM" id="SSF48452">
    <property type="entry name" value="TPR-like"/>
    <property type="match status" value="1"/>
</dbReference>